<organism evidence="2 3">
    <name type="scientific">Algoriphagus locisalis</name>
    <dbReference type="NCBI Taxonomy" id="305507"/>
    <lineage>
        <taxon>Bacteria</taxon>
        <taxon>Pseudomonadati</taxon>
        <taxon>Bacteroidota</taxon>
        <taxon>Cytophagia</taxon>
        <taxon>Cytophagales</taxon>
        <taxon>Cyclobacteriaceae</taxon>
        <taxon>Algoriphagus</taxon>
    </lineage>
</organism>
<gene>
    <name evidence="2" type="ORF">SAMN04489724_2954</name>
</gene>
<keyword evidence="3" id="KW-1185">Reference proteome</keyword>
<protein>
    <submittedName>
        <fullName evidence="2">Uncharacterized protein</fullName>
    </submittedName>
</protein>
<dbReference type="Proteomes" id="UP000199673">
    <property type="component" value="Unassembled WGS sequence"/>
</dbReference>
<reference evidence="3" key="1">
    <citation type="submission" date="2016-10" db="EMBL/GenBank/DDBJ databases">
        <authorList>
            <person name="Varghese N."/>
            <person name="Submissions S."/>
        </authorList>
    </citation>
    <scope>NUCLEOTIDE SEQUENCE [LARGE SCALE GENOMIC DNA]</scope>
    <source>
        <strain evidence="3">DSM 23445</strain>
    </source>
</reference>
<dbReference type="OrthoDB" id="958951at2"/>
<feature type="signal peptide" evidence="1">
    <location>
        <begin position="1"/>
        <end position="20"/>
    </location>
</feature>
<accession>A0A1I7C8C3</accession>
<sequence length="298" mass="33840">MKNTLVITSLLISLATSAFAQTKNDVLYLDEGTKEVQVKEVGSNLIKYTYPEENTIYSVSKFQVKKILFASGREEIFESPFNQVKGLEDADKVYITYVPQETEGLESKGELFSKATGVTVFSSMHNVKNRSLDKMKAEAAMLGANVLLISDAQSRGNYYGNEYTPSQSTQTVLFGQAFTSNPINIPQVREMLEGVNYVLYQTFTLNRNDFSPKMKMSLEYNENRLPKFSKIEQIRERDGKLFVTTSGIRSKNNELEVINLQNGTITLMETHKNTVYNYILKTEKSDFMKSYESILSKN</sequence>
<name>A0A1I7C8C3_9BACT</name>
<feature type="chain" id="PRO_5011671213" evidence="1">
    <location>
        <begin position="21"/>
        <end position="298"/>
    </location>
</feature>
<dbReference type="RefSeq" id="WP_091694668.1">
    <property type="nucleotide sequence ID" value="NZ_FPBF01000004.1"/>
</dbReference>
<dbReference type="EMBL" id="FPBF01000004">
    <property type="protein sequence ID" value="SFT95645.1"/>
    <property type="molecule type" value="Genomic_DNA"/>
</dbReference>
<evidence type="ECO:0000313" key="3">
    <source>
        <dbReference type="Proteomes" id="UP000199673"/>
    </source>
</evidence>
<proteinExistence type="predicted"/>
<evidence type="ECO:0000256" key="1">
    <source>
        <dbReference type="SAM" id="SignalP"/>
    </source>
</evidence>
<keyword evidence="1" id="KW-0732">Signal</keyword>
<dbReference type="AlphaFoldDB" id="A0A1I7C8C3"/>
<evidence type="ECO:0000313" key="2">
    <source>
        <dbReference type="EMBL" id="SFT95645.1"/>
    </source>
</evidence>